<dbReference type="InterPro" id="IPR013685">
    <property type="entry name" value="POTRA_FtsQ_type"/>
</dbReference>
<dbReference type="Pfam" id="PF03799">
    <property type="entry name" value="FtsQ_DivIB_C"/>
    <property type="match status" value="1"/>
</dbReference>
<dbReference type="InterPro" id="IPR050487">
    <property type="entry name" value="FtsQ_DivIB"/>
</dbReference>
<evidence type="ECO:0000256" key="8">
    <source>
        <dbReference type="SAM" id="MobiDB-lite"/>
    </source>
</evidence>
<evidence type="ECO:0000256" key="6">
    <source>
        <dbReference type="ARBA" id="ARBA00023136"/>
    </source>
</evidence>
<dbReference type="PANTHER" id="PTHR37820:SF1">
    <property type="entry name" value="CELL DIVISION PROTEIN FTSQ"/>
    <property type="match status" value="1"/>
</dbReference>
<comment type="subcellular location">
    <subcellularLocation>
        <location evidence="1">Membrane</location>
    </subcellularLocation>
</comment>
<keyword evidence="3 11" id="KW-0132">Cell division</keyword>
<feature type="compositionally biased region" description="Acidic residues" evidence="8">
    <location>
        <begin position="279"/>
        <end position="291"/>
    </location>
</feature>
<evidence type="ECO:0000256" key="5">
    <source>
        <dbReference type="ARBA" id="ARBA00022989"/>
    </source>
</evidence>
<dbReference type="GO" id="GO:0051301">
    <property type="term" value="P:cell division"/>
    <property type="evidence" value="ECO:0007669"/>
    <property type="project" value="UniProtKB-KW"/>
</dbReference>
<evidence type="ECO:0000256" key="9">
    <source>
        <dbReference type="SAM" id="Phobius"/>
    </source>
</evidence>
<evidence type="ECO:0000256" key="3">
    <source>
        <dbReference type="ARBA" id="ARBA00022618"/>
    </source>
</evidence>
<keyword evidence="7" id="KW-0131">Cell cycle</keyword>
<dbReference type="EMBL" id="CACRSL010000003">
    <property type="protein sequence ID" value="VYS99116.1"/>
    <property type="molecule type" value="Genomic_DNA"/>
</dbReference>
<dbReference type="PANTHER" id="PTHR37820">
    <property type="entry name" value="CELL DIVISION PROTEIN DIVIB"/>
    <property type="match status" value="1"/>
</dbReference>
<proteinExistence type="predicted"/>
<keyword evidence="2" id="KW-1003">Cell membrane</keyword>
<evidence type="ECO:0000256" key="2">
    <source>
        <dbReference type="ARBA" id="ARBA00022475"/>
    </source>
</evidence>
<feature type="transmembrane region" description="Helical" evidence="9">
    <location>
        <begin position="31"/>
        <end position="54"/>
    </location>
</feature>
<dbReference type="Gene3D" id="3.10.20.310">
    <property type="entry name" value="membrane protein fhac"/>
    <property type="match status" value="1"/>
</dbReference>
<feature type="domain" description="POTRA" evidence="10">
    <location>
        <begin position="54"/>
        <end position="125"/>
    </location>
</feature>
<dbReference type="InterPro" id="IPR005548">
    <property type="entry name" value="Cell_div_FtsQ/DivIB_C"/>
</dbReference>
<evidence type="ECO:0000256" key="4">
    <source>
        <dbReference type="ARBA" id="ARBA00022692"/>
    </source>
</evidence>
<reference evidence="11" key="1">
    <citation type="submission" date="2019-11" db="EMBL/GenBank/DDBJ databases">
        <authorList>
            <person name="Feng L."/>
        </authorList>
    </citation>
    <scope>NUCLEOTIDE SEQUENCE</scope>
    <source>
        <strain evidence="11">AundefinedLFYP135</strain>
    </source>
</reference>
<dbReference type="PROSITE" id="PS51779">
    <property type="entry name" value="POTRA"/>
    <property type="match status" value="1"/>
</dbReference>
<dbReference type="Pfam" id="PF08478">
    <property type="entry name" value="POTRA_1"/>
    <property type="match status" value="1"/>
</dbReference>
<feature type="region of interest" description="Disordered" evidence="8">
    <location>
        <begin position="1"/>
        <end position="23"/>
    </location>
</feature>
<dbReference type="AlphaFoldDB" id="A0A6N2T147"/>
<gene>
    <name evidence="11" type="ORF">AULFYP135_01203</name>
</gene>
<evidence type="ECO:0000313" key="11">
    <source>
        <dbReference type="EMBL" id="VYS99116.1"/>
    </source>
</evidence>
<keyword evidence="6 9" id="KW-0472">Membrane</keyword>
<dbReference type="InterPro" id="IPR034746">
    <property type="entry name" value="POTRA"/>
</dbReference>
<keyword evidence="5 9" id="KW-1133">Transmembrane helix</keyword>
<dbReference type="GO" id="GO:0005886">
    <property type="term" value="C:plasma membrane"/>
    <property type="evidence" value="ECO:0007669"/>
    <property type="project" value="TreeGrafter"/>
</dbReference>
<protein>
    <submittedName>
        <fullName evidence="11">Cell division protein FtsQ</fullName>
    </submittedName>
</protein>
<evidence type="ECO:0000256" key="7">
    <source>
        <dbReference type="ARBA" id="ARBA00023306"/>
    </source>
</evidence>
<evidence type="ECO:0000259" key="10">
    <source>
        <dbReference type="PROSITE" id="PS51779"/>
    </source>
</evidence>
<evidence type="ECO:0000256" key="1">
    <source>
        <dbReference type="ARBA" id="ARBA00004370"/>
    </source>
</evidence>
<name>A0A6N2T147_9FIRM</name>
<sequence>MKKKKDQKRESASARQANMDRRKKRRHGRYILHYILIAAFVLSVGAALSMTVFFKIEKVEVAGNTKYPPEEIIAASGIAPGQNLFRVHGDQVSEKLTQQFAYIESVKVEYRLPPRVVLKITQATPLGALESGEGEYILISREGKVLEKNTGEPEGRYPLVKGIQVGEAQVGSTLGPEAEERLRMLTYLVDALESTGFPDVTQVDLTDRLNIQIVYQDRLLIQLGSEGDLEYKLQFVTYALENSVEDGFEGVLDASIPKELHILPKSIKGDASNPPPAPGEEEGESPPEEAPSDSGTDSQ</sequence>
<accession>A0A6N2T147</accession>
<organism evidence="11">
    <name type="scientific">uncultured Anaerotruncus sp</name>
    <dbReference type="NCBI Taxonomy" id="905011"/>
    <lineage>
        <taxon>Bacteria</taxon>
        <taxon>Bacillati</taxon>
        <taxon>Bacillota</taxon>
        <taxon>Clostridia</taxon>
        <taxon>Eubacteriales</taxon>
        <taxon>Oscillospiraceae</taxon>
        <taxon>Anaerotruncus</taxon>
        <taxon>environmental samples</taxon>
    </lineage>
</organism>
<feature type="region of interest" description="Disordered" evidence="8">
    <location>
        <begin position="263"/>
        <end position="299"/>
    </location>
</feature>
<keyword evidence="4 9" id="KW-0812">Transmembrane</keyword>